<evidence type="ECO:0000313" key="6">
    <source>
        <dbReference type="EMBL" id="OYO18649.1"/>
    </source>
</evidence>
<dbReference type="PANTHER" id="PTHR42847:SF8">
    <property type="entry name" value="CONSERVED PROTEIN"/>
    <property type="match status" value="1"/>
</dbReference>
<evidence type="ECO:0000256" key="3">
    <source>
        <dbReference type="ARBA" id="ARBA00023002"/>
    </source>
</evidence>
<dbReference type="PANTHER" id="PTHR42847">
    <property type="entry name" value="ALKANESULFONATE MONOOXYGENASE"/>
    <property type="match status" value="1"/>
</dbReference>
<proteinExistence type="predicted"/>
<dbReference type="Proteomes" id="UP000216311">
    <property type="component" value="Unassembled WGS sequence"/>
</dbReference>
<feature type="domain" description="Luciferase-like" evidence="5">
    <location>
        <begin position="13"/>
        <end position="253"/>
    </location>
</feature>
<accession>A0A255GS55</accession>
<dbReference type="Gene3D" id="3.20.20.30">
    <property type="entry name" value="Luciferase-like domain"/>
    <property type="match status" value="1"/>
</dbReference>
<keyword evidence="4" id="KW-0503">Monooxygenase</keyword>
<reference evidence="6 7" key="1">
    <citation type="submission" date="2017-07" db="EMBL/GenBank/DDBJ databases">
        <title>Draft whole genome sequences of clinical Proprionibacteriaceae strains.</title>
        <authorList>
            <person name="Bernier A.-M."/>
            <person name="Bernard K."/>
            <person name="Domingo M.-C."/>
        </authorList>
    </citation>
    <scope>NUCLEOTIDE SEQUENCE [LARGE SCALE GENOMIC DNA]</scope>
    <source>
        <strain evidence="6 7">NML 130396</strain>
    </source>
</reference>
<evidence type="ECO:0000313" key="7">
    <source>
        <dbReference type="Proteomes" id="UP000216311"/>
    </source>
</evidence>
<keyword evidence="2" id="KW-0288">FMN</keyword>
<evidence type="ECO:0000256" key="2">
    <source>
        <dbReference type="ARBA" id="ARBA00022643"/>
    </source>
</evidence>
<dbReference type="AlphaFoldDB" id="A0A255GS55"/>
<sequence length="282" mass="30786">MTEYAVKTPPQHGSWADYLDVWRTADQIDTFTHAWVFDHFYPLVGDRVGTCLESWTMLSALAQATSRIRIGSMVNGMHYRHPAVTAAAAGTLDIISGGRFALGLGAGWFEPESEAYGIELGTISERMDRFDEGVEVIVSLLSNDTTTFAGKYYRLTDARCEPKGVQRPHPPIVIGGTGRKRTMRTAARYAQQWDALFLDSPEAFTEVNEVMNSHCADIGRDPVEITRSVHLAWADGADPGQLAEEAAGYAAAGADQIVFSMRGPYRAASLEPLANALIANRG</sequence>
<dbReference type="OrthoDB" id="143323at2"/>
<dbReference type="NCBIfam" id="TIGR03560">
    <property type="entry name" value="F420_Rv1855c"/>
    <property type="match status" value="1"/>
</dbReference>
<evidence type="ECO:0000256" key="4">
    <source>
        <dbReference type="ARBA" id="ARBA00023033"/>
    </source>
</evidence>
<dbReference type="InterPro" id="IPR036661">
    <property type="entry name" value="Luciferase-like_sf"/>
</dbReference>
<dbReference type="EMBL" id="NMVQ01000043">
    <property type="protein sequence ID" value="OYO18649.1"/>
    <property type="molecule type" value="Genomic_DNA"/>
</dbReference>
<dbReference type="SUPFAM" id="SSF51679">
    <property type="entry name" value="Bacterial luciferase-like"/>
    <property type="match status" value="1"/>
</dbReference>
<dbReference type="InterPro" id="IPR050172">
    <property type="entry name" value="SsuD_RutA_monooxygenase"/>
</dbReference>
<organism evidence="6 7">
    <name type="scientific">Enemella dayhoffiae</name>
    <dbReference type="NCBI Taxonomy" id="2016507"/>
    <lineage>
        <taxon>Bacteria</taxon>
        <taxon>Bacillati</taxon>
        <taxon>Actinomycetota</taxon>
        <taxon>Actinomycetes</taxon>
        <taxon>Propionibacteriales</taxon>
        <taxon>Propionibacteriaceae</taxon>
        <taxon>Enemella</taxon>
    </lineage>
</organism>
<evidence type="ECO:0000259" key="5">
    <source>
        <dbReference type="Pfam" id="PF00296"/>
    </source>
</evidence>
<dbReference type="InterPro" id="IPR011251">
    <property type="entry name" value="Luciferase-like_dom"/>
</dbReference>
<dbReference type="RefSeq" id="WP_094364882.1">
    <property type="nucleotide sequence ID" value="NZ_NMVQ01000043.1"/>
</dbReference>
<keyword evidence="7" id="KW-1185">Reference proteome</keyword>
<keyword evidence="3" id="KW-0560">Oxidoreductase</keyword>
<dbReference type="InterPro" id="IPR019952">
    <property type="entry name" value="F420_OxRdatse_Rv1855c_pred"/>
</dbReference>
<name>A0A255GS55_9ACTN</name>
<keyword evidence="1" id="KW-0285">Flavoprotein</keyword>
<gene>
    <name evidence="6" type="ORF">CGZ93_14605</name>
</gene>
<comment type="caution">
    <text evidence="6">The sequence shown here is derived from an EMBL/GenBank/DDBJ whole genome shotgun (WGS) entry which is preliminary data.</text>
</comment>
<dbReference type="GO" id="GO:0046306">
    <property type="term" value="P:alkanesulfonate catabolic process"/>
    <property type="evidence" value="ECO:0007669"/>
    <property type="project" value="TreeGrafter"/>
</dbReference>
<dbReference type="GO" id="GO:0008726">
    <property type="term" value="F:alkanesulfonate monooxygenase activity"/>
    <property type="evidence" value="ECO:0007669"/>
    <property type="project" value="TreeGrafter"/>
</dbReference>
<evidence type="ECO:0000256" key="1">
    <source>
        <dbReference type="ARBA" id="ARBA00022630"/>
    </source>
</evidence>
<dbReference type="Pfam" id="PF00296">
    <property type="entry name" value="Bac_luciferase"/>
    <property type="match status" value="1"/>
</dbReference>
<protein>
    <submittedName>
        <fullName evidence="6">LLM class F420-dependent oxidoreductase</fullName>
    </submittedName>
</protein>